<dbReference type="EMBL" id="JACXVP010000007">
    <property type="protein sequence ID" value="KAG5595550.1"/>
    <property type="molecule type" value="Genomic_DNA"/>
</dbReference>
<name>A0A9J5Y977_SOLCO</name>
<proteinExistence type="predicted"/>
<comment type="caution">
    <text evidence="1">The sequence shown here is derived from an EMBL/GenBank/DDBJ whole genome shotgun (WGS) entry which is preliminary data.</text>
</comment>
<reference evidence="1 2" key="1">
    <citation type="submission" date="2020-09" db="EMBL/GenBank/DDBJ databases">
        <title>De no assembly of potato wild relative species, Solanum commersonii.</title>
        <authorList>
            <person name="Cho K."/>
        </authorList>
    </citation>
    <scope>NUCLEOTIDE SEQUENCE [LARGE SCALE GENOMIC DNA]</scope>
    <source>
        <strain evidence="1">LZ3.2</strain>
        <tissue evidence="1">Leaf</tissue>
    </source>
</reference>
<protein>
    <submittedName>
        <fullName evidence="1">Uncharacterized protein</fullName>
    </submittedName>
</protein>
<dbReference type="AlphaFoldDB" id="A0A9J5Y977"/>
<evidence type="ECO:0000313" key="2">
    <source>
        <dbReference type="Proteomes" id="UP000824120"/>
    </source>
</evidence>
<gene>
    <name evidence="1" type="ORF">H5410_036782</name>
</gene>
<accession>A0A9J5Y977</accession>
<dbReference type="OrthoDB" id="1572276at2759"/>
<organism evidence="1 2">
    <name type="scientific">Solanum commersonii</name>
    <name type="common">Commerson's wild potato</name>
    <name type="synonym">Commerson's nightshade</name>
    <dbReference type="NCBI Taxonomy" id="4109"/>
    <lineage>
        <taxon>Eukaryota</taxon>
        <taxon>Viridiplantae</taxon>
        <taxon>Streptophyta</taxon>
        <taxon>Embryophyta</taxon>
        <taxon>Tracheophyta</taxon>
        <taxon>Spermatophyta</taxon>
        <taxon>Magnoliopsida</taxon>
        <taxon>eudicotyledons</taxon>
        <taxon>Gunneridae</taxon>
        <taxon>Pentapetalae</taxon>
        <taxon>asterids</taxon>
        <taxon>lamiids</taxon>
        <taxon>Solanales</taxon>
        <taxon>Solanaceae</taxon>
        <taxon>Solanoideae</taxon>
        <taxon>Solaneae</taxon>
        <taxon>Solanum</taxon>
    </lineage>
</organism>
<dbReference type="Proteomes" id="UP000824120">
    <property type="component" value="Chromosome 7"/>
</dbReference>
<evidence type="ECO:0000313" key="1">
    <source>
        <dbReference type="EMBL" id="KAG5595550.1"/>
    </source>
</evidence>
<sequence>MDETDEMLVSQIGPNLKPLSIPFPFESAWPLKVSFHGCNGWRDQQMKSKEWVEMMEVIHHPEWKAIRIYRAIRTVVTLEDMMILGKFFVFGDSVLSPLESPELVEIKENVENA</sequence>
<keyword evidence="2" id="KW-1185">Reference proteome</keyword>